<reference evidence="1" key="1">
    <citation type="submission" date="2015-06" db="UniProtKB">
        <authorList>
            <consortium name="EnsemblPlants"/>
        </authorList>
    </citation>
    <scope>IDENTIFICATION</scope>
</reference>
<name>M8BND1_AEGTA</name>
<dbReference type="CDD" id="cd00121">
    <property type="entry name" value="MATH"/>
    <property type="match status" value="1"/>
</dbReference>
<dbReference type="GO" id="GO:0016567">
    <property type="term" value="P:protein ubiquitination"/>
    <property type="evidence" value="ECO:0007669"/>
    <property type="project" value="InterPro"/>
</dbReference>
<dbReference type="AlphaFoldDB" id="M8BND1"/>
<dbReference type="PANTHER" id="PTHR26379:SF479">
    <property type="entry name" value="MATH DOMAIN-CONTAINING PROTEIN"/>
    <property type="match status" value="1"/>
</dbReference>
<dbReference type="InterPro" id="IPR045005">
    <property type="entry name" value="BPM1-6"/>
</dbReference>
<dbReference type="InterPro" id="IPR002083">
    <property type="entry name" value="MATH/TRAF_dom"/>
</dbReference>
<sequence length="154" mass="17159">MGNTAAAASAAAAAAAPSEFHLFEVVGYSRAKDLPTGMAIESSPFMLGGYRWVIEIFPNGRVPEDADFMALSFTLIQDVTRPLKVHALFTFVDQVAYHDPRVVRTNPITHVPSRVCMGCPRYIAREAFERSEHLKDDCFTVRWELIIVEDGLQQ</sequence>
<protein>
    <submittedName>
        <fullName evidence="1">Uncharacterized protein</fullName>
    </submittedName>
</protein>
<dbReference type="EnsemblPlants" id="EMT23459">
    <property type="protein sequence ID" value="EMT23459"/>
    <property type="gene ID" value="F775_02512"/>
</dbReference>
<evidence type="ECO:0000313" key="1">
    <source>
        <dbReference type="EnsemblPlants" id="EMT23459"/>
    </source>
</evidence>
<dbReference type="SUPFAM" id="SSF49599">
    <property type="entry name" value="TRAF domain-like"/>
    <property type="match status" value="1"/>
</dbReference>
<proteinExistence type="predicted"/>
<dbReference type="InterPro" id="IPR008974">
    <property type="entry name" value="TRAF-like"/>
</dbReference>
<dbReference type="Pfam" id="PF22486">
    <property type="entry name" value="MATH_2"/>
    <property type="match status" value="1"/>
</dbReference>
<dbReference type="PANTHER" id="PTHR26379">
    <property type="entry name" value="BTB/POZ AND MATH DOMAIN-CONTAINING PROTEIN 1"/>
    <property type="match status" value="1"/>
</dbReference>
<dbReference type="PROSITE" id="PS50144">
    <property type="entry name" value="MATH"/>
    <property type="match status" value="1"/>
</dbReference>
<dbReference type="Gene3D" id="2.60.210.10">
    <property type="entry name" value="Apoptosis, Tumor Necrosis Factor Receptor Associated Protein 2, Chain A"/>
    <property type="match status" value="1"/>
</dbReference>
<organism evidence="1">
    <name type="scientific">Aegilops tauschii</name>
    <name type="common">Tausch's goatgrass</name>
    <name type="synonym">Aegilops squarrosa</name>
    <dbReference type="NCBI Taxonomy" id="37682"/>
    <lineage>
        <taxon>Eukaryota</taxon>
        <taxon>Viridiplantae</taxon>
        <taxon>Streptophyta</taxon>
        <taxon>Embryophyta</taxon>
        <taxon>Tracheophyta</taxon>
        <taxon>Spermatophyta</taxon>
        <taxon>Magnoliopsida</taxon>
        <taxon>Liliopsida</taxon>
        <taxon>Poales</taxon>
        <taxon>Poaceae</taxon>
        <taxon>BOP clade</taxon>
        <taxon>Pooideae</taxon>
        <taxon>Triticodae</taxon>
        <taxon>Triticeae</taxon>
        <taxon>Triticinae</taxon>
        <taxon>Aegilops</taxon>
    </lineage>
</organism>
<accession>M8BND1</accession>